<comment type="caution">
    <text evidence="6">The sequence shown here is derived from an EMBL/GenBank/DDBJ whole genome shotgun (WGS) entry which is preliminary data.</text>
</comment>
<reference evidence="6 7" key="2">
    <citation type="submission" date="2018-06" db="EMBL/GenBank/DDBJ databases">
        <title>Sequencing of bacterial isolates from soil warming experiment in Harvard Forest, Massachusetts, USA.</title>
        <authorList>
            <person name="Deangelis K.PhD."/>
        </authorList>
    </citation>
    <scope>NUCLEOTIDE SEQUENCE [LARGE SCALE GENOMIC DNA]</scope>
    <source>
        <strain evidence="6 7">GAS496</strain>
    </source>
</reference>
<evidence type="ECO:0000313" key="6">
    <source>
        <dbReference type="EMBL" id="PXX05309.1"/>
    </source>
</evidence>
<dbReference type="RefSeq" id="WP_110318436.1">
    <property type="nucleotide sequence ID" value="NZ_QJJU01000018.1"/>
</dbReference>
<dbReference type="Proteomes" id="UP000247781">
    <property type="component" value="Unassembled WGS sequence"/>
</dbReference>
<keyword evidence="7" id="KW-1185">Reference proteome</keyword>
<dbReference type="NCBIfam" id="TIGR03560">
    <property type="entry name" value="F420_Rv1855c"/>
    <property type="match status" value="1"/>
</dbReference>
<dbReference type="PANTHER" id="PTHR42847">
    <property type="entry name" value="ALKANESULFONATE MONOOXYGENASE"/>
    <property type="match status" value="1"/>
</dbReference>
<dbReference type="Pfam" id="PF00296">
    <property type="entry name" value="Bac_luciferase"/>
    <property type="match status" value="1"/>
</dbReference>
<dbReference type="GO" id="GO:0046306">
    <property type="term" value="P:alkanesulfonate catabolic process"/>
    <property type="evidence" value="ECO:0007669"/>
    <property type="project" value="TreeGrafter"/>
</dbReference>
<keyword evidence="1" id="KW-0285">Flavoprotein</keyword>
<evidence type="ECO:0000256" key="1">
    <source>
        <dbReference type="ARBA" id="ARBA00022630"/>
    </source>
</evidence>
<organism evidence="6 7">
    <name type="scientific">Mycolicibacterium moriokaense</name>
    <dbReference type="NCBI Taxonomy" id="39691"/>
    <lineage>
        <taxon>Bacteria</taxon>
        <taxon>Bacillati</taxon>
        <taxon>Actinomycetota</taxon>
        <taxon>Actinomycetes</taxon>
        <taxon>Mycobacteriales</taxon>
        <taxon>Mycobacteriaceae</taxon>
        <taxon>Mycolicibacterium</taxon>
    </lineage>
</organism>
<dbReference type="GO" id="GO:0008726">
    <property type="term" value="F:alkanesulfonate monooxygenase activity"/>
    <property type="evidence" value="ECO:0007669"/>
    <property type="project" value="TreeGrafter"/>
</dbReference>
<dbReference type="OrthoDB" id="4029802at2"/>
<evidence type="ECO:0000313" key="7">
    <source>
        <dbReference type="Proteomes" id="UP000247781"/>
    </source>
</evidence>
<dbReference type="SUPFAM" id="SSF51679">
    <property type="entry name" value="Bacterial luciferase-like"/>
    <property type="match status" value="1"/>
</dbReference>
<evidence type="ECO:0000259" key="5">
    <source>
        <dbReference type="Pfam" id="PF00296"/>
    </source>
</evidence>
<evidence type="ECO:0000256" key="3">
    <source>
        <dbReference type="ARBA" id="ARBA00023002"/>
    </source>
</evidence>
<dbReference type="AlphaFoldDB" id="A0A318HAW0"/>
<keyword evidence="2" id="KW-0288">FMN</keyword>
<dbReference type="PANTHER" id="PTHR42847:SF8">
    <property type="entry name" value="CONSERVED PROTEIN"/>
    <property type="match status" value="1"/>
</dbReference>
<keyword evidence="3" id="KW-0560">Oxidoreductase</keyword>
<dbReference type="Gene3D" id="3.20.20.30">
    <property type="entry name" value="Luciferase-like domain"/>
    <property type="match status" value="1"/>
</dbReference>
<evidence type="ECO:0000256" key="2">
    <source>
        <dbReference type="ARBA" id="ARBA00022643"/>
    </source>
</evidence>
<gene>
    <name evidence="6" type="ORF">C8E89_11813</name>
</gene>
<proteinExistence type="predicted"/>
<reference evidence="7" key="1">
    <citation type="submission" date="2018-05" db="EMBL/GenBank/DDBJ databases">
        <authorList>
            <person name="Deangelis K."/>
            <person name="Huntemann M."/>
            <person name="Clum A."/>
            <person name="Pillay M."/>
            <person name="Palaniappan K."/>
            <person name="Varghese N."/>
            <person name="Mikhailova N."/>
            <person name="Stamatis D."/>
            <person name="Reddy T."/>
            <person name="Daum C."/>
            <person name="Shapiro N."/>
            <person name="Ivanova N."/>
            <person name="Kyrpides N."/>
            <person name="Woyke T."/>
        </authorList>
    </citation>
    <scope>NUCLEOTIDE SEQUENCE [LARGE SCALE GENOMIC DNA]</scope>
    <source>
        <strain evidence="7">GAS496</strain>
    </source>
</reference>
<sequence>MTIRLGLQIPNFSYGAPVAELFPAVTAQAKEAEAAGFDTVLVMDHFYQLPTLGEPDEPMLEAYTALGALATATEKIQLSTLVTGNTYRNPTLLAKAISTLDVVSGGRAILGVGAGWFELEHQQLGFEFGTFTERFEKLEEALQIILPMLRGERPTFSGKWYHTESAINEPRYRDHIPVMLGGSGEKKTFRLAARYADHLNLITPMSELRRKLDVLKQRCDEAGRDPSTLETSTLLTVVLDGHAAGREVAQPMGGRVVRGTAEQVAEQIKTNVFDVGVNGVIVNLPTHGYTPGVVTTVGEALRPLLA</sequence>
<dbReference type="InterPro" id="IPR011251">
    <property type="entry name" value="Luciferase-like_dom"/>
</dbReference>
<dbReference type="InterPro" id="IPR019952">
    <property type="entry name" value="F420_OxRdatse_Rv1855c_pred"/>
</dbReference>
<accession>A0A318HAW0</accession>
<dbReference type="EMBL" id="QJJU01000018">
    <property type="protein sequence ID" value="PXX05309.1"/>
    <property type="molecule type" value="Genomic_DNA"/>
</dbReference>
<evidence type="ECO:0000256" key="4">
    <source>
        <dbReference type="ARBA" id="ARBA00023033"/>
    </source>
</evidence>
<feature type="domain" description="Luciferase-like" evidence="5">
    <location>
        <begin position="10"/>
        <end position="240"/>
    </location>
</feature>
<dbReference type="InterPro" id="IPR050172">
    <property type="entry name" value="SsuD_RutA_monooxygenase"/>
</dbReference>
<name>A0A318HAW0_9MYCO</name>
<protein>
    <submittedName>
        <fullName evidence="6">F420-dependent oxidoreductase-like protein</fullName>
    </submittedName>
</protein>
<dbReference type="InterPro" id="IPR036661">
    <property type="entry name" value="Luciferase-like_sf"/>
</dbReference>
<keyword evidence="4" id="KW-0503">Monooxygenase</keyword>